<feature type="compositionally biased region" description="Polar residues" evidence="2">
    <location>
        <begin position="118"/>
        <end position="130"/>
    </location>
</feature>
<keyword evidence="5" id="KW-1185">Reference proteome</keyword>
<evidence type="ECO:0000259" key="3">
    <source>
        <dbReference type="PROSITE" id="PS50048"/>
    </source>
</evidence>
<dbReference type="Pfam" id="PF00172">
    <property type="entry name" value="Zn_clus"/>
    <property type="match status" value="1"/>
</dbReference>
<protein>
    <recommendedName>
        <fullName evidence="3">Zn(2)-C6 fungal-type domain-containing protein</fullName>
    </recommendedName>
</protein>
<dbReference type="AlphaFoldDB" id="A0AA39TVJ4"/>
<comment type="caution">
    <text evidence="4">The sequence shown here is derived from an EMBL/GenBank/DDBJ whole genome shotgun (WGS) entry which is preliminary data.</text>
</comment>
<evidence type="ECO:0000256" key="1">
    <source>
        <dbReference type="ARBA" id="ARBA00023242"/>
    </source>
</evidence>
<evidence type="ECO:0000313" key="4">
    <source>
        <dbReference type="EMBL" id="KAK0609548.1"/>
    </source>
</evidence>
<dbReference type="GO" id="GO:0005634">
    <property type="term" value="C:nucleus"/>
    <property type="evidence" value="ECO:0007669"/>
    <property type="project" value="TreeGrafter"/>
</dbReference>
<dbReference type="PANTHER" id="PTHR37534">
    <property type="entry name" value="TRANSCRIPTIONAL ACTIVATOR PROTEIN UGA3"/>
    <property type="match status" value="1"/>
</dbReference>
<keyword evidence="1" id="KW-0539">Nucleus</keyword>
<accession>A0AA39TVJ4</accession>
<dbReference type="Gene3D" id="4.10.240.10">
    <property type="entry name" value="Zn(2)-C6 fungal-type DNA-binding domain"/>
    <property type="match status" value="1"/>
</dbReference>
<dbReference type="InterPro" id="IPR036864">
    <property type="entry name" value="Zn2-C6_fun-type_DNA-bd_sf"/>
</dbReference>
<dbReference type="InterPro" id="IPR001138">
    <property type="entry name" value="Zn2Cys6_DnaBD"/>
</dbReference>
<dbReference type="PANTHER" id="PTHR37534:SF3">
    <property type="entry name" value="ZN(II)2CYS6 TRANSCRIPTION FACTOR (EUROFUNG)"/>
    <property type="match status" value="1"/>
</dbReference>
<name>A0AA39TVJ4_9PEZI</name>
<dbReference type="SUPFAM" id="SSF57701">
    <property type="entry name" value="Zn2/Cys6 DNA-binding domain"/>
    <property type="match status" value="1"/>
</dbReference>
<dbReference type="GO" id="GO:0000976">
    <property type="term" value="F:transcription cis-regulatory region binding"/>
    <property type="evidence" value="ECO:0007669"/>
    <property type="project" value="TreeGrafter"/>
</dbReference>
<dbReference type="CDD" id="cd00067">
    <property type="entry name" value="GAL4"/>
    <property type="match status" value="1"/>
</dbReference>
<dbReference type="PROSITE" id="PS51257">
    <property type="entry name" value="PROKAR_LIPOPROTEIN"/>
    <property type="match status" value="1"/>
</dbReference>
<gene>
    <name evidence="4" type="ORF">B0T17DRAFT_594057</name>
</gene>
<dbReference type="PROSITE" id="PS50048">
    <property type="entry name" value="ZN2_CY6_FUNGAL_2"/>
    <property type="match status" value="1"/>
</dbReference>
<dbReference type="GO" id="GO:0000981">
    <property type="term" value="F:DNA-binding transcription factor activity, RNA polymerase II-specific"/>
    <property type="evidence" value="ECO:0007669"/>
    <property type="project" value="InterPro"/>
</dbReference>
<reference evidence="4" key="1">
    <citation type="submission" date="2023-06" db="EMBL/GenBank/DDBJ databases">
        <title>Genome-scale phylogeny and comparative genomics of the fungal order Sordariales.</title>
        <authorList>
            <consortium name="Lawrence Berkeley National Laboratory"/>
            <person name="Hensen N."/>
            <person name="Bonometti L."/>
            <person name="Westerberg I."/>
            <person name="Brannstrom I.O."/>
            <person name="Guillou S."/>
            <person name="Cros-Aarteil S."/>
            <person name="Calhoun S."/>
            <person name="Haridas S."/>
            <person name="Kuo A."/>
            <person name="Mondo S."/>
            <person name="Pangilinan J."/>
            <person name="Riley R."/>
            <person name="LaButti K."/>
            <person name="Andreopoulos B."/>
            <person name="Lipzen A."/>
            <person name="Chen C."/>
            <person name="Yanf M."/>
            <person name="Daum C."/>
            <person name="Ng V."/>
            <person name="Clum A."/>
            <person name="Steindorff A."/>
            <person name="Ohm R."/>
            <person name="Martin F."/>
            <person name="Silar P."/>
            <person name="Natvig D."/>
            <person name="Lalanne C."/>
            <person name="Gautier V."/>
            <person name="Ament-velasquez S.L."/>
            <person name="Kruys A."/>
            <person name="Hutchinson M.I."/>
            <person name="Powell A.J."/>
            <person name="Barry K."/>
            <person name="Miller A.N."/>
            <person name="Grigoriev I.V."/>
            <person name="Debuchy R."/>
            <person name="Gladieux P."/>
            <person name="Thoren M.H."/>
            <person name="Johannesson H."/>
        </authorList>
    </citation>
    <scope>NUCLEOTIDE SEQUENCE</scope>
    <source>
        <strain evidence="4">SMH3391-2</strain>
    </source>
</reference>
<dbReference type="Proteomes" id="UP001174934">
    <property type="component" value="Unassembled WGS sequence"/>
</dbReference>
<dbReference type="GO" id="GO:0008270">
    <property type="term" value="F:zinc ion binding"/>
    <property type="evidence" value="ECO:0007669"/>
    <property type="project" value="InterPro"/>
</dbReference>
<evidence type="ECO:0000313" key="5">
    <source>
        <dbReference type="Proteomes" id="UP001174934"/>
    </source>
</evidence>
<evidence type="ECO:0000256" key="2">
    <source>
        <dbReference type="SAM" id="MobiDB-lite"/>
    </source>
</evidence>
<proteinExistence type="predicted"/>
<feature type="region of interest" description="Disordered" evidence="2">
    <location>
        <begin position="100"/>
        <end position="142"/>
    </location>
</feature>
<sequence>MPSSEKQSVSGSSPQSLAIFGCENCRAQHLKCDRVTPTCGRCQTANRKCLRTGLRIREMKDKFTKTQKWVKTPRRLVFIDETKSVTNEALSHDSGVDEFEADNLASPPVSEDLGPQESLLSSVDRSSNATLAGGPKSPSDRFLLRSKPLDLCDPRQSFETSVPQRAGTNSILLNAIFALSARHMSHIRSDFDPFLFIKYHTECLSSLRPMHEHPENFSDENLFAATIILRVLEEMEAKHEGTNNHRYLRGIQLFVENSEEQLLPGSLNAASFWVGLRQEIYSAVMNHWRVRIKLVSSLVDPERNLTPTDDYTWANRAVVHCADVLNFCFKDNPSDVDEEYPTTPRAHRWDELNEWNKQWQELQPASYTPLFRQSARDGPFPEVWYHRSCHVIGVQHHLLAKLFLVCSNPRIPDPRLPSIYGQRRASERDLTDRVQSIVRTLCGIGLGNQWTPPGMFTACMAISAFGDRFHDRRDQQGMLDILKKTEKDHARPTEAVQHQMMRDWGWNDEATY</sequence>
<feature type="domain" description="Zn(2)-C6 fungal-type" evidence="3">
    <location>
        <begin position="21"/>
        <end position="49"/>
    </location>
</feature>
<dbReference type="EMBL" id="JAULSR010000013">
    <property type="protein sequence ID" value="KAK0609548.1"/>
    <property type="molecule type" value="Genomic_DNA"/>
</dbReference>
<organism evidence="4 5">
    <name type="scientific">Bombardia bombarda</name>
    <dbReference type="NCBI Taxonomy" id="252184"/>
    <lineage>
        <taxon>Eukaryota</taxon>
        <taxon>Fungi</taxon>
        <taxon>Dikarya</taxon>
        <taxon>Ascomycota</taxon>
        <taxon>Pezizomycotina</taxon>
        <taxon>Sordariomycetes</taxon>
        <taxon>Sordariomycetidae</taxon>
        <taxon>Sordariales</taxon>
        <taxon>Lasiosphaeriaceae</taxon>
        <taxon>Bombardia</taxon>
    </lineage>
</organism>
<dbReference type="SMART" id="SM00066">
    <property type="entry name" value="GAL4"/>
    <property type="match status" value="1"/>
</dbReference>
<dbReference type="PROSITE" id="PS00463">
    <property type="entry name" value="ZN2_CY6_FUNGAL_1"/>
    <property type="match status" value="1"/>
</dbReference>
<dbReference type="GO" id="GO:0045944">
    <property type="term" value="P:positive regulation of transcription by RNA polymerase II"/>
    <property type="evidence" value="ECO:0007669"/>
    <property type="project" value="TreeGrafter"/>
</dbReference>